<geneLocation type="plasmid" evidence="2">
    <name>pHVE14</name>
</geneLocation>
<evidence type="ECO:0000313" key="2">
    <source>
        <dbReference type="EMBL" id="CAG38236.1"/>
    </source>
</evidence>
<organism evidence="2">
    <name type="scientific">Saccharolobus islandicus</name>
    <name type="common">Sulfolobus islandicus</name>
    <dbReference type="NCBI Taxonomy" id="43080"/>
    <lineage>
        <taxon>Archaea</taxon>
        <taxon>Thermoproteota</taxon>
        <taxon>Thermoprotei</taxon>
        <taxon>Sulfolobales</taxon>
        <taxon>Sulfolobaceae</taxon>
        <taxon>Saccharolobus</taxon>
    </lineage>
</organism>
<keyword evidence="1" id="KW-0472">Membrane</keyword>
<evidence type="ECO:0000256" key="1">
    <source>
        <dbReference type="SAM" id="Phobius"/>
    </source>
</evidence>
<dbReference type="AlphaFoldDB" id="Q5W2R0"/>
<sequence length="134" mass="14235">MVCSSAFFLISSLPSVAAIVCASFCCSLLLLVAGAPWGTGLLSDFSVNSPVSRLVSLAAMFSVLLITVVIFLLLELVSLLTVVIFLLSLITVVISRFCCALNSPVFCSCFCSFCADCSSGFCFSFTANIFTFFL</sequence>
<name>Q5W2R0_SACIS</name>
<protein>
    <submittedName>
        <fullName evidence="2">Uncharacterized protein</fullName>
    </submittedName>
</protein>
<feature type="transmembrane region" description="Helical" evidence="1">
    <location>
        <begin position="79"/>
        <end position="98"/>
    </location>
</feature>
<feature type="transmembrane region" description="Helical" evidence="1">
    <location>
        <begin position="105"/>
        <end position="133"/>
    </location>
</feature>
<keyword evidence="1" id="KW-0812">Transmembrane</keyword>
<reference evidence="2" key="1">
    <citation type="journal article" date="2004" name="Archaea">
        <title>Genomic comparison of archaeal conjugative plasmids from Sulfolobus.</title>
        <authorList>
            <person name="Greve B."/>
            <person name="Jensen S."/>
            <person name="Bruegger K."/>
            <person name="Zillig W."/>
            <person name="Garrett R.A."/>
        </authorList>
    </citation>
    <scope>NUCLEOTIDE SEQUENCE [LARGE SCALE GENOMIC DNA]</scope>
    <source>
        <plasmid evidence="2">pHVE14</plasmid>
    </source>
</reference>
<keyword evidence="1" id="KW-1133">Transmembrane helix</keyword>
<keyword evidence="2" id="KW-0614">Plasmid</keyword>
<proteinExistence type="predicted"/>
<feature type="transmembrane region" description="Helical" evidence="1">
    <location>
        <begin position="54"/>
        <end position="73"/>
    </location>
</feature>
<dbReference type="EMBL" id="AJ748324">
    <property type="protein sequence ID" value="CAG38236.1"/>
    <property type="molecule type" value="Genomic_DNA"/>
</dbReference>
<accession>Q5W2R0</accession>